<dbReference type="Proteomes" id="UP000319557">
    <property type="component" value="Chromosome"/>
</dbReference>
<dbReference type="InterPro" id="IPR037185">
    <property type="entry name" value="EmrE-like"/>
</dbReference>
<dbReference type="RefSeq" id="WP_145347347.1">
    <property type="nucleotide sequence ID" value="NZ_CP036261.1"/>
</dbReference>
<name>A0A517M3V3_9BACT</name>
<keyword evidence="1" id="KW-1133">Transmembrane helix</keyword>
<gene>
    <name evidence="3" type="ORF">EC9_37600</name>
</gene>
<protein>
    <submittedName>
        <fullName evidence="3">EamA-like transporter family protein</fullName>
    </submittedName>
</protein>
<dbReference type="EMBL" id="CP036261">
    <property type="protein sequence ID" value="QDS89560.1"/>
    <property type="molecule type" value="Genomic_DNA"/>
</dbReference>
<feature type="transmembrane region" description="Helical" evidence="1">
    <location>
        <begin position="131"/>
        <end position="149"/>
    </location>
</feature>
<reference evidence="3 4" key="1">
    <citation type="submission" date="2019-02" db="EMBL/GenBank/DDBJ databases">
        <title>Deep-cultivation of Planctomycetes and their phenomic and genomic characterization uncovers novel biology.</title>
        <authorList>
            <person name="Wiegand S."/>
            <person name="Jogler M."/>
            <person name="Boedeker C."/>
            <person name="Pinto D."/>
            <person name="Vollmers J."/>
            <person name="Rivas-Marin E."/>
            <person name="Kohn T."/>
            <person name="Peeters S.H."/>
            <person name="Heuer A."/>
            <person name="Rast P."/>
            <person name="Oberbeckmann S."/>
            <person name="Bunk B."/>
            <person name="Jeske O."/>
            <person name="Meyerdierks A."/>
            <person name="Storesund J.E."/>
            <person name="Kallscheuer N."/>
            <person name="Luecker S."/>
            <person name="Lage O.M."/>
            <person name="Pohl T."/>
            <person name="Merkel B.J."/>
            <person name="Hornburger P."/>
            <person name="Mueller R.-W."/>
            <person name="Bruemmer F."/>
            <person name="Labrenz M."/>
            <person name="Spormann A.M."/>
            <person name="Op den Camp H."/>
            <person name="Overmann J."/>
            <person name="Amann R."/>
            <person name="Jetten M.S.M."/>
            <person name="Mascher T."/>
            <person name="Medema M.H."/>
            <person name="Devos D.P."/>
            <person name="Kaster A.-K."/>
            <person name="Ovreas L."/>
            <person name="Rohde M."/>
            <person name="Galperin M.Y."/>
            <person name="Jogler C."/>
        </authorList>
    </citation>
    <scope>NUCLEOTIDE SEQUENCE [LARGE SCALE GENOMIC DNA]</scope>
    <source>
        <strain evidence="3 4">EC9</strain>
    </source>
</reference>
<feature type="transmembrane region" description="Helical" evidence="1">
    <location>
        <begin position="194"/>
        <end position="213"/>
    </location>
</feature>
<feature type="transmembrane region" description="Helical" evidence="1">
    <location>
        <begin position="161"/>
        <end position="182"/>
    </location>
</feature>
<sequence length="298" mass="33308">MSWIWLSILSALFLGLYEIAKKSAVRGNAVPPVLLLSTSTAAILWLPWIVLSQVAPDAIPNEAFRVTTLGLHEHLYLFCKSVLAGTSWIFAFFALKHLPLSIASPIRATSPLWTIAIATLWMGERPSVQQWVGVAIVLAAFYAFSFVGLREGIRFDRNRWVGCMVVATLLGALSALYDKYLLQRVGFDPSTVQAWFSIYLVAVMTPLCLYWWFRERRKSPFHWRWQIPAIAIGLLIADFLYFTAIAQPDALISVISPLRRSSILIAFAAGILMFGEVNWRAKAVCIGGLLAGVFLLSW</sequence>
<keyword evidence="1" id="KW-0812">Transmembrane</keyword>
<keyword evidence="4" id="KW-1185">Reference proteome</keyword>
<dbReference type="PANTHER" id="PTHR22911:SF137">
    <property type="entry name" value="SOLUTE CARRIER FAMILY 35 MEMBER G2-RELATED"/>
    <property type="match status" value="1"/>
</dbReference>
<dbReference type="PANTHER" id="PTHR22911">
    <property type="entry name" value="ACYL-MALONYL CONDENSING ENZYME-RELATED"/>
    <property type="match status" value="1"/>
</dbReference>
<feature type="domain" description="EamA" evidence="2">
    <location>
        <begin position="2"/>
        <end position="143"/>
    </location>
</feature>
<keyword evidence="1" id="KW-0472">Membrane</keyword>
<dbReference type="SUPFAM" id="SSF103481">
    <property type="entry name" value="Multidrug resistance efflux transporter EmrE"/>
    <property type="match status" value="2"/>
</dbReference>
<dbReference type="AlphaFoldDB" id="A0A517M3V3"/>
<dbReference type="Pfam" id="PF00892">
    <property type="entry name" value="EamA"/>
    <property type="match status" value="1"/>
</dbReference>
<evidence type="ECO:0000313" key="4">
    <source>
        <dbReference type="Proteomes" id="UP000319557"/>
    </source>
</evidence>
<accession>A0A517M3V3</accession>
<dbReference type="GO" id="GO:0016020">
    <property type="term" value="C:membrane"/>
    <property type="evidence" value="ECO:0007669"/>
    <property type="project" value="InterPro"/>
</dbReference>
<dbReference type="InterPro" id="IPR000620">
    <property type="entry name" value="EamA_dom"/>
</dbReference>
<feature type="transmembrane region" description="Helical" evidence="1">
    <location>
        <begin position="225"/>
        <end position="244"/>
    </location>
</feature>
<evidence type="ECO:0000256" key="1">
    <source>
        <dbReference type="SAM" id="Phobius"/>
    </source>
</evidence>
<dbReference type="KEGG" id="ruv:EC9_37600"/>
<dbReference type="Gene3D" id="1.10.3730.20">
    <property type="match status" value="1"/>
</dbReference>
<dbReference type="OrthoDB" id="244774at2"/>
<organism evidence="3 4">
    <name type="scientific">Rosistilla ulvae</name>
    <dbReference type="NCBI Taxonomy" id="1930277"/>
    <lineage>
        <taxon>Bacteria</taxon>
        <taxon>Pseudomonadati</taxon>
        <taxon>Planctomycetota</taxon>
        <taxon>Planctomycetia</taxon>
        <taxon>Pirellulales</taxon>
        <taxon>Pirellulaceae</taxon>
        <taxon>Rosistilla</taxon>
    </lineage>
</organism>
<feature type="transmembrane region" description="Helical" evidence="1">
    <location>
        <begin position="75"/>
        <end position="95"/>
    </location>
</feature>
<evidence type="ECO:0000313" key="3">
    <source>
        <dbReference type="EMBL" id="QDS89560.1"/>
    </source>
</evidence>
<proteinExistence type="predicted"/>
<evidence type="ECO:0000259" key="2">
    <source>
        <dbReference type="Pfam" id="PF00892"/>
    </source>
</evidence>
<feature type="transmembrane region" description="Helical" evidence="1">
    <location>
        <begin position="30"/>
        <end position="54"/>
    </location>
</feature>